<gene>
    <name evidence="3" type="ORF">FHX74_003095</name>
</gene>
<accession>A0A7W3IUJ8</accession>
<protein>
    <submittedName>
        <fullName evidence="3">PPOX class probable F420-dependent enzyme</fullName>
    </submittedName>
</protein>
<dbReference type="AlphaFoldDB" id="A0A7W3IUJ8"/>
<dbReference type="Pfam" id="PF01243">
    <property type="entry name" value="PNPOx_N"/>
    <property type="match status" value="1"/>
</dbReference>
<dbReference type="InterPro" id="IPR012349">
    <property type="entry name" value="Split_barrel_FMN-bd"/>
</dbReference>
<reference evidence="3 4" key="1">
    <citation type="submission" date="2020-07" db="EMBL/GenBank/DDBJ databases">
        <title>Sequencing the genomes of 1000 actinobacteria strains.</title>
        <authorList>
            <person name="Klenk H.-P."/>
        </authorList>
    </citation>
    <scope>NUCLEOTIDE SEQUENCE [LARGE SCALE GENOMIC DNA]</scope>
    <source>
        <strain evidence="3 4">DSM 100723</strain>
    </source>
</reference>
<evidence type="ECO:0000259" key="2">
    <source>
        <dbReference type="Pfam" id="PF01243"/>
    </source>
</evidence>
<dbReference type="EMBL" id="JACGWT010000005">
    <property type="protein sequence ID" value="MBA8795459.1"/>
    <property type="molecule type" value="Genomic_DNA"/>
</dbReference>
<keyword evidence="4" id="KW-1185">Reference proteome</keyword>
<dbReference type="PANTHER" id="PTHR35176">
    <property type="entry name" value="HEME OXYGENASE HI_0854-RELATED"/>
    <property type="match status" value="1"/>
</dbReference>
<dbReference type="NCBIfam" id="TIGR03618">
    <property type="entry name" value="Rv1155_F420"/>
    <property type="match status" value="1"/>
</dbReference>
<evidence type="ECO:0000313" key="3">
    <source>
        <dbReference type="EMBL" id="MBA8795459.1"/>
    </source>
</evidence>
<dbReference type="GO" id="GO:0016627">
    <property type="term" value="F:oxidoreductase activity, acting on the CH-CH group of donors"/>
    <property type="evidence" value="ECO:0007669"/>
    <property type="project" value="TreeGrafter"/>
</dbReference>
<dbReference type="Gene3D" id="2.30.110.10">
    <property type="entry name" value="Electron Transport, Fmn-binding Protein, Chain A"/>
    <property type="match status" value="1"/>
</dbReference>
<proteinExistence type="predicted"/>
<evidence type="ECO:0000256" key="1">
    <source>
        <dbReference type="ARBA" id="ARBA00023002"/>
    </source>
</evidence>
<name>A0A7W3IUJ8_9ACTN</name>
<sequence length="129" mass="14199">MTDDLHALLRGRALCFIATTMPDGSPQLTETWADTDGEHVLINTVAGFQKLRNVERDPRVAVAVADPEHPVRYLQVRGRVVETRTDGAAEHIEALAQKYTGAPYAWYGGRDQQRVLLVIAVDKVSGVGF</sequence>
<dbReference type="InterPro" id="IPR019920">
    <property type="entry name" value="F420-binding_dom_put"/>
</dbReference>
<dbReference type="Proteomes" id="UP000523079">
    <property type="component" value="Unassembled WGS sequence"/>
</dbReference>
<comment type="caution">
    <text evidence="3">The sequence shown here is derived from an EMBL/GenBank/DDBJ whole genome shotgun (WGS) entry which is preliminary data.</text>
</comment>
<dbReference type="PANTHER" id="PTHR35176:SF6">
    <property type="entry name" value="HEME OXYGENASE HI_0854-RELATED"/>
    <property type="match status" value="1"/>
</dbReference>
<dbReference type="SUPFAM" id="SSF50475">
    <property type="entry name" value="FMN-binding split barrel"/>
    <property type="match status" value="1"/>
</dbReference>
<dbReference type="GO" id="GO:0070967">
    <property type="term" value="F:coenzyme F420 binding"/>
    <property type="evidence" value="ECO:0007669"/>
    <property type="project" value="TreeGrafter"/>
</dbReference>
<dbReference type="GO" id="GO:0005829">
    <property type="term" value="C:cytosol"/>
    <property type="evidence" value="ECO:0007669"/>
    <property type="project" value="TreeGrafter"/>
</dbReference>
<feature type="domain" description="Pyridoxamine 5'-phosphate oxidase N-terminal" evidence="2">
    <location>
        <begin position="1"/>
        <end position="127"/>
    </location>
</feature>
<dbReference type="InterPro" id="IPR052019">
    <property type="entry name" value="F420H2_bilvrd_red/Heme_oxyg"/>
</dbReference>
<dbReference type="RefSeq" id="WP_220484053.1">
    <property type="nucleotide sequence ID" value="NZ_JACGWT010000005.1"/>
</dbReference>
<organism evidence="3 4">
    <name type="scientific">Microlunatus kandeliicorticis</name>
    <dbReference type="NCBI Taxonomy" id="1759536"/>
    <lineage>
        <taxon>Bacteria</taxon>
        <taxon>Bacillati</taxon>
        <taxon>Actinomycetota</taxon>
        <taxon>Actinomycetes</taxon>
        <taxon>Propionibacteriales</taxon>
        <taxon>Propionibacteriaceae</taxon>
        <taxon>Microlunatus</taxon>
    </lineage>
</organism>
<keyword evidence="1" id="KW-0560">Oxidoreductase</keyword>
<dbReference type="InterPro" id="IPR011576">
    <property type="entry name" value="Pyridox_Oxase_N"/>
</dbReference>
<evidence type="ECO:0000313" key="4">
    <source>
        <dbReference type="Proteomes" id="UP000523079"/>
    </source>
</evidence>